<feature type="region of interest" description="Disordered" evidence="1">
    <location>
        <begin position="118"/>
        <end position="174"/>
    </location>
</feature>
<evidence type="ECO:0000313" key="2">
    <source>
        <dbReference type="EMBL" id="CAH2089147.1"/>
    </source>
</evidence>
<reference evidence="2" key="1">
    <citation type="submission" date="2022-03" db="EMBL/GenBank/DDBJ databases">
        <authorList>
            <person name="Tunstrom K."/>
        </authorList>
    </citation>
    <scope>NUCLEOTIDE SEQUENCE</scope>
</reference>
<gene>
    <name evidence="2" type="ORF">EEDITHA_LOCUS5233</name>
</gene>
<proteinExistence type="predicted"/>
<feature type="compositionally biased region" description="Polar residues" evidence="1">
    <location>
        <begin position="118"/>
        <end position="129"/>
    </location>
</feature>
<sequence length="174" mass="19798">MWPELKIVHGKPRHSQSQGRVKFLQFMKNRAFHSGIKRSPYRSMFGGPTKVGITSSIIPQEIFHSLHKEEDLEKLDDVDIDVSENTPLQSSLIETIEVSNIESVQDQQDEITETLTNSTEPFQSQSTDHQVMKDFQETHMDNKSSLTNELTKDNSDDTVVQDPAISDQLPSENQ</sequence>
<name>A0AAU9TTE9_EUPED</name>
<dbReference type="Proteomes" id="UP001153954">
    <property type="component" value="Unassembled WGS sequence"/>
</dbReference>
<comment type="caution">
    <text evidence="2">The sequence shown here is derived from an EMBL/GenBank/DDBJ whole genome shotgun (WGS) entry which is preliminary data.</text>
</comment>
<dbReference type="EMBL" id="CAKOGL010000008">
    <property type="protein sequence ID" value="CAH2089147.1"/>
    <property type="molecule type" value="Genomic_DNA"/>
</dbReference>
<feature type="compositionally biased region" description="Basic and acidic residues" evidence="1">
    <location>
        <begin position="130"/>
        <end position="142"/>
    </location>
</feature>
<evidence type="ECO:0000256" key="1">
    <source>
        <dbReference type="SAM" id="MobiDB-lite"/>
    </source>
</evidence>
<keyword evidence="3" id="KW-1185">Reference proteome</keyword>
<evidence type="ECO:0000313" key="3">
    <source>
        <dbReference type="Proteomes" id="UP001153954"/>
    </source>
</evidence>
<protein>
    <submittedName>
        <fullName evidence="2">Uncharacterized protein</fullName>
    </submittedName>
</protein>
<dbReference type="AlphaFoldDB" id="A0AAU9TTE9"/>
<organism evidence="2 3">
    <name type="scientific">Euphydryas editha</name>
    <name type="common">Edith's checkerspot</name>
    <dbReference type="NCBI Taxonomy" id="104508"/>
    <lineage>
        <taxon>Eukaryota</taxon>
        <taxon>Metazoa</taxon>
        <taxon>Ecdysozoa</taxon>
        <taxon>Arthropoda</taxon>
        <taxon>Hexapoda</taxon>
        <taxon>Insecta</taxon>
        <taxon>Pterygota</taxon>
        <taxon>Neoptera</taxon>
        <taxon>Endopterygota</taxon>
        <taxon>Lepidoptera</taxon>
        <taxon>Glossata</taxon>
        <taxon>Ditrysia</taxon>
        <taxon>Papilionoidea</taxon>
        <taxon>Nymphalidae</taxon>
        <taxon>Nymphalinae</taxon>
        <taxon>Euphydryas</taxon>
    </lineage>
</organism>
<accession>A0AAU9TTE9</accession>